<evidence type="ECO:0000313" key="3">
    <source>
        <dbReference type="Proteomes" id="UP001151760"/>
    </source>
</evidence>
<feature type="compositionally biased region" description="Basic and acidic residues" evidence="1">
    <location>
        <begin position="112"/>
        <end position="145"/>
    </location>
</feature>
<evidence type="ECO:0000256" key="1">
    <source>
        <dbReference type="SAM" id="MobiDB-lite"/>
    </source>
</evidence>
<gene>
    <name evidence="2" type="ORF">Tco_0907651</name>
</gene>
<proteinExistence type="predicted"/>
<keyword evidence="3" id="KW-1185">Reference proteome</keyword>
<name>A0ABQ5CNC5_9ASTR</name>
<dbReference type="Proteomes" id="UP001151760">
    <property type="component" value="Unassembled WGS sequence"/>
</dbReference>
<protein>
    <submittedName>
        <fullName evidence="2">Uncharacterized protein</fullName>
    </submittedName>
</protein>
<accession>A0ABQ5CNC5</accession>
<reference evidence="2" key="1">
    <citation type="journal article" date="2022" name="Int. J. Mol. Sci.">
        <title>Draft Genome of Tanacetum Coccineum: Genomic Comparison of Closely Related Tanacetum-Family Plants.</title>
        <authorList>
            <person name="Yamashiro T."/>
            <person name="Shiraishi A."/>
            <person name="Nakayama K."/>
            <person name="Satake H."/>
        </authorList>
    </citation>
    <scope>NUCLEOTIDE SEQUENCE</scope>
</reference>
<comment type="caution">
    <text evidence="2">The sequence shown here is derived from an EMBL/GenBank/DDBJ whole genome shotgun (WGS) entry which is preliminary data.</text>
</comment>
<evidence type="ECO:0000313" key="2">
    <source>
        <dbReference type="EMBL" id="GJT27376.1"/>
    </source>
</evidence>
<sequence length="385" mass="42859">MSPDHPLTYISSTPTPSHALFHCRTTRMTMRVPPAMSLGHSARVTEAMALSDLTFRKRYRSSYESPSSSSLALPVRKRYQGTSELILDTDSKGDELGDKDIKEDESLDTDYEGERSDDEGHGSDDEGRSLGDKDHRLDDEGRGLEGEGLGLEEEEKATPEGHQQAVPVVDTATSEPLGLGYGAARHRTLESIEEIVHSTYKVGQSSRSMPKQQGAYRVSAFRQPILTTWVDPEDDKVYTDILIYPPVAPVQTLLSSEWSSGYFPISPSSLVVPSPIALPVATLKATISRLDALPPTLVADIDRDVRELYTRSGVVRDDIFSQRPVLALEAWTGHVDTRMEDMSRTGYDDHRMVHDILVQQTAMQRELQEMRGRVTALEQERDCRG</sequence>
<dbReference type="EMBL" id="BQNB010014371">
    <property type="protein sequence ID" value="GJT27376.1"/>
    <property type="molecule type" value="Genomic_DNA"/>
</dbReference>
<feature type="region of interest" description="Disordered" evidence="1">
    <location>
        <begin position="84"/>
        <end position="146"/>
    </location>
</feature>
<organism evidence="2 3">
    <name type="scientific">Tanacetum coccineum</name>
    <dbReference type="NCBI Taxonomy" id="301880"/>
    <lineage>
        <taxon>Eukaryota</taxon>
        <taxon>Viridiplantae</taxon>
        <taxon>Streptophyta</taxon>
        <taxon>Embryophyta</taxon>
        <taxon>Tracheophyta</taxon>
        <taxon>Spermatophyta</taxon>
        <taxon>Magnoliopsida</taxon>
        <taxon>eudicotyledons</taxon>
        <taxon>Gunneridae</taxon>
        <taxon>Pentapetalae</taxon>
        <taxon>asterids</taxon>
        <taxon>campanulids</taxon>
        <taxon>Asterales</taxon>
        <taxon>Asteraceae</taxon>
        <taxon>Asteroideae</taxon>
        <taxon>Anthemideae</taxon>
        <taxon>Anthemidinae</taxon>
        <taxon>Tanacetum</taxon>
    </lineage>
</organism>
<reference evidence="2" key="2">
    <citation type="submission" date="2022-01" db="EMBL/GenBank/DDBJ databases">
        <authorList>
            <person name="Yamashiro T."/>
            <person name="Shiraishi A."/>
            <person name="Satake H."/>
            <person name="Nakayama K."/>
        </authorList>
    </citation>
    <scope>NUCLEOTIDE SEQUENCE</scope>
</reference>
<feature type="compositionally biased region" description="Basic and acidic residues" evidence="1">
    <location>
        <begin position="89"/>
        <end position="104"/>
    </location>
</feature>